<dbReference type="EMBL" id="FOGJ01000032">
    <property type="protein sequence ID" value="SES35329.1"/>
    <property type="molecule type" value="Genomic_DNA"/>
</dbReference>
<dbReference type="SUPFAM" id="SSF53795">
    <property type="entry name" value="PEP carboxykinase-like"/>
    <property type="match status" value="1"/>
</dbReference>
<proteinExistence type="predicted"/>
<dbReference type="OrthoDB" id="384098at2"/>
<dbReference type="AlphaFoldDB" id="A0A1H9WNI3"/>
<sequence>MVKLRIANFVIHFYGKPEYLHERFNDFLYDGSDEPDMTIRIIDRKTFFVRYFFDKGTPIGEFSFYHDGNVMQQYYQSKQRLEVRLVKGKDNYKETDIYISDRYKGYTAKVVGQKQYLEMVQGLIFNALQQIFYNRILFEDAMSIHSASVIYKDKAVVFSASSGTGKSTQAGLWQRELGCSVLDGDVTVCREKEGKLYVYGLPWCGSSEKYINKEVELGALVFLKQAKDNTVRIPNIREKISYVFSSTFSESLTEEMAHRVAGVTQKIVEKAPIYEYSCNMEPEAVSTLKEAIFKDS</sequence>
<gene>
    <name evidence="1" type="ORF">SAMN04487884_13210</name>
</gene>
<evidence type="ECO:0000313" key="2">
    <source>
        <dbReference type="Proteomes" id="UP000182584"/>
    </source>
</evidence>
<dbReference type="Proteomes" id="UP000182584">
    <property type="component" value="Unassembled WGS sequence"/>
</dbReference>
<evidence type="ECO:0000313" key="1">
    <source>
        <dbReference type="EMBL" id="SES35329.1"/>
    </source>
</evidence>
<accession>A0A1H9WNI3</accession>
<organism evidence="1 2">
    <name type="scientific">Butyrivibrio fibrisolvens</name>
    <dbReference type="NCBI Taxonomy" id="831"/>
    <lineage>
        <taxon>Bacteria</taxon>
        <taxon>Bacillati</taxon>
        <taxon>Bacillota</taxon>
        <taxon>Clostridia</taxon>
        <taxon>Lachnospirales</taxon>
        <taxon>Lachnospiraceae</taxon>
        <taxon>Butyrivibrio</taxon>
    </lineage>
</organism>
<name>A0A1H9WNI3_BUTFI</name>
<reference evidence="1 2" key="1">
    <citation type="submission" date="2016-10" db="EMBL/GenBank/DDBJ databases">
        <authorList>
            <person name="de Groot N.N."/>
        </authorList>
    </citation>
    <scope>NUCLEOTIDE SEQUENCE [LARGE SCALE GENOMIC DNA]</scope>
    <source>
        <strain evidence="1 2">AR40</strain>
    </source>
</reference>
<dbReference type="RefSeq" id="WP_074758430.1">
    <property type="nucleotide sequence ID" value="NZ_FOGJ01000032.1"/>
</dbReference>
<protein>
    <submittedName>
        <fullName evidence="1">Uncharacterized protein</fullName>
    </submittedName>
</protein>